<dbReference type="EMBL" id="CM008971">
    <property type="protein sequence ID" value="PNW77950.1"/>
    <property type="molecule type" value="Genomic_DNA"/>
</dbReference>
<feature type="compositionally biased region" description="Acidic residues" evidence="1">
    <location>
        <begin position="285"/>
        <end position="299"/>
    </location>
</feature>
<dbReference type="AlphaFoldDB" id="A0A2K3DBP0"/>
<proteinExistence type="predicted"/>
<dbReference type="OrthoDB" id="10257948at2759"/>
<protein>
    <submittedName>
        <fullName evidence="2">Uncharacterized protein</fullName>
    </submittedName>
</protein>
<dbReference type="GeneID" id="5723943"/>
<name>A0A2K3DBP0_CHLRE</name>
<feature type="region of interest" description="Disordered" evidence="1">
    <location>
        <begin position="1"/>
        <end position="47"/>
    </location>
</feature>
<accession>A0A2K3DBP0</accession>
<sequence length="338" mass="35669">MASASACCAGTENGITNEPQTSSLSGRDAADAARYGLPDPSDLADDPTLAGCCAEDLKNFRRAERLRNALLEVDPTMARLKLTGQVLPGPPPPAQPGQQGEGSPLELTDDDEDDPELVDLRARRLQELQRQAAERQVASSQGYGQLNDVPGAKLLATVEGVQGPAVVHVAIPGHEAGALLDEYLAVLAHRHRGTFFGRAALRGGGRGDPLAAQLRLGDTGLPGLVCFRGGAVVGRAPLSQFGPPGGLVEEEVSSYLERLRVLRSGHSGPPRRPAGAQRRRGGTSDNEEGGEVEEDEEEEWRLKPCEVCGRRYPHEHVRAVYGSSAAAQGQGGSDDDDG</sequence>
<dbReference type="ExpressionAtlas" id="A0A2K3DBP0">
    <property type="expression patterns" value="baseline"/>
</dbReference>
<dbReference type="InParanoid" id="A0A2K3DBP0"/>
<dbReference type="KEGG" id="cre:CHLRE_10g458250v5"/>
<dbReference type="SUPFAM" id="SSF52833">
    <property type="entry name" value="Thioredoxin-like"/>
    <property type="match status" value="1"/>
</dbReference>
<feature type="region of interest" description="Disordered" evidence="1">
    <location>
        <begin position="83"/>
        <end position="113"/>
    </location>
</feature>
<dbReference type="Proteomes" id="UP000006906">
    <property type="component" value="Chromosome 10"/>
</dbReference>
<dbReference type="InterPro" id="IPR036249">
    <property type="entry name" value="Thioredoxin-like_sf"/>
</dbReference>
<organism evidence="2 3">
    <name type="scientific">Chlamydomonas reinhardtii</name>
    <name type="common">Chlamydomonas smithii</name>
    <dbReference type="NCBI Taxonomy" id="3055"/>
    <lineage>
        <taxon>Eukaryota</taxon>
        <taxon>Viridiplantae</taxon>
        <taxon>Chlorophyta</taxon>
        <taxon>core chlorophytes</taxon>
        <taxon>Chlorophyceae</taxon>
        <taxon>CS clade</taxon>
        <taxon>Chlamydomonadales</taxon>
        <taxon>Chlamydomonadaceae</taxon>
        <taxon>Chlamydomonas</taxon>
    </lineage>
</organism>
<reference evidence="2 3" key="1">
    <citation type="journal article" date="2007" name="Science">
        <title>The Chlamydomonas genome reveals the evolution of key animal and plant functions.</title>
        <authorList>
            <person name="Merchant S.S."/>
            <person name="Prochnik S.E."/>
            <person name="Vallon O."/>
            <person name="Harris E.H."/>
            <person name="Karpowicz S.J."/>
            <person name="Witman G.B."/>
            <person name="Terry A."/>
            <person name="Salamov A."/>
            <person name="Fritz-Laylin L.K."/>
            <person name="Marechal-Drouard L."/>
            <person name="Marshall W.F."/>
            <person name="Qu L.H."/>
            <person name="Nelson D.R."/>
            <person name="Sanderfoot A.A."/>
            <person name="Spalding M.H."/>
            <person name="Kapitonov V.V."/>
            <person name="Ren Q."/>
            <person name="Ferris P."/>
            <person name="Lindquist E."/>
            <person name="Shapiro H."/>
            <person name="Lucas S.M."/>
            <person name="Grimwood J."/>
            <person name="Schmutz J."/>
            <person name="Cardol P."/>
            <person name="Cerutti H."/>
            <person name="Chanfreau G."/>
            <person name="Chen C.L."/>
            <person name="Cognat V."/>
            <person name="Croft M.T."/>
            <person name="Dent R."/>
            <person name="Dutcher S."/>
            <person name="Fernandez E."/>
            <person name="Fukuzawa H."/>
            <person name="Gonzalez-Ballester D."/>
            <person name="Gonzalez-Halphen D."/>
            <person name="Hallmann A."/>
            <person name="Hanikenne M."/>
            <person name="Hippler M."/>
            <person name="Inwood W."/>
            <person name="Jabbari K."/>
            <person name="Kalanon M."/>
            <person name="Kuras R."/>
            <person name="Lefebvre P.A."/>
            <person name="Lemaire S.D."/>
            <person name="Lobanov A.V."/>
            <person name="Lohr M."/>
            <person name="Manuell A."/>
            <person name="Meier I."/>
            <person name="Mets L."/>
            <person name="Mittag M."/>
            <person name="Mittelmeier T."/>
            <person name="Moroney J.V."/>
            <person name="Moseley J."/>
            <person name="Napoli C."/>
            <person name="Nedelcu A.M."/>
            <person name="Niyogi K."/>
            <person name="Novoselov S.V."/>
            <person name="Paulsen I.T."/>
            <person name="Pazour G."/>
            <person name="Purton S."/>
            <person name="Ral J.P."/>
            <person name="Riano-Pachon D.M."/>
            <person name="Riekhof W."/>
            <person name="Rymarquis L."/>
            <person name="Schroda M."/>
            <person name="Stern D."/>
            <person name="Umen J."/>
            <person name="Willows R."/>
            <person name="Wilson N."/>
            <person name="Zimmer S.L."/>
            <person name="Allmer J."/>
            <person name="Balk J."/>
            <person name="Bisova K."/>
            <person name="Chen C.J."/>
            <person name="Elias M."/>
            <person name="Gendler K."/>
            <person name="Hauser C."/>
            <person name="Lamb M.R."/>
            <person name="Ledford H."/>
            <person name="Long J.C."/>
            <person name="Minagawa J."/>
            <person name="Page M.D."/>
            <person name="Pan J."/>
            <person name="Pootakham W."/>
            <person name="Roje S."/>
            <person name="Rose A."/>
            <person name="Stahlberg E."/>
            <person name="Terauchi A.M."/>
            <person name="Yang P."/>
            <person name="Ball S."/>
            <person name="Bowler C."/>
            <person name="Dieckmann C.L."/>
            <person name="Gladyshev V.N."/>
            <person name="Green P."/>
            <person name="Jorgensen R."/>
            <person name="Mayfield S."/>
            <person name="Mueller-Roeber B."/>
            <person name="Rajamani S."/>
            <person name="Sayre R.T."/>
            <person name="Brokstein P."/>
            <person name="Dubchak I."/>
            <person name="Goodstein D."/>
            <person name="Hornick L."/>
            <person name="Huang Y.W."/>
            <person name="Jhaveri J."/>
            <person name="Luo Y."/>
            <person name="Martinez D."/>
            <person name="Ngau W.C."/>
            <person name="Otillar B."/>
            <person name="Poliakov A."/>
            <person name="Porter A."/>
            <person name="Szajkowski L."/>
            <person name="Werner G."/>
            <person name="Zhou K."/>
            <person name="Grigoriev I.V."/>
            <person name="Rokhsar D.S."/>
            <person name="Grossman A.R."/>
        </authorList>
    </citation>
    <scope>NUCLEOTIDE SEQUENCE [LARGE SCALE GENOMIC DNA]</scope>
    <source>
        <strain evidence="3">CC-503</strain>
    </source>
</reference>
<dbReference type="RefSeq" id="XP_042920500.1">
    <property type="nucleotide sequence ID" value="XM_043067103.1"/>
</dbReference>
<evidence type="ECO:0000313" key="2">
    <source>
        <dbReference type="EMBL" id="PNW77950.1"/>
    </source>
</evidence>
<feature type="compositionally biased region" description="Polar residues" evidence="1">
    <location>
        <begin position="13"/>
        <end position="25"/>
    </location>
</feature>
<evidence type="ECO:0000256" key="1">
    <source>
        <dbReference type="SAM" id="MobiDB-lite"/>
    </source>
</evidence>
<dbReference type="Gene3D" id="3.40.30.10">
    <property type="entry name" value="Glutaredoxin"/>
    <property type="match status" value="1"/>
</dbReference>
<dbReference type="Gramene" id="PNW77950">
    <property type="protein sequence ID" value="PNW77950"/>
    <property type="gene ID" value="CHLRE_10g458250v5"/>
</dbReference>
<dbReference type="STRING" id="3055.A0A2K3DBP0"/>
<feature type="region of interest" description="Disordered" evidence="1">
    <location>
        <begin position="261"/>
        <end position="304"/>
    </location>
</feature>
<dbReference type="OMA" id="RIDEVCD"/>
<feature type="compositionally biased region" description="Low complexity" evidence="1">
    <location>
        <begin position="96"/>
        <end position="106"/>
    </location>
</feature>
<evidence type="ECO:0000313" key="3">
    <source>
        <dbReference type="Proteomes" id="UP000006906"/>
    </source>
</evidence>
<gene>
    <name evidence="2" type="ORF">CHLRE_10g458250v5</name>
</gene>
<keyword evidence="3" id="KW-1185">Reference proteome</keyword>